<dbReference type="GO" id="GO:0004519">
    <property type="term" value="F:endonuclease activity"/>
    <property type="evidence" value="ECO:0007669"/>
    <property type="project" value="InterPro"/>
</dbReference>
<dbReference type="GO" id="GO:0110001">
    <property type="term" value="C:toxin-antitoxin complex"/>
    <property type="evidence" value="ECO:0007669"/>
    <property type="project" value="InterPro"/>
</dbReference>
<organism evidence="1 2">
    <name type="scientific">Duganella flavida</name>
    <dbReference type="NCBI Taxonomy" id="2692175"/>
    <lineage>
        <taxon>Bacteria</taxon>
        <taxon>Pseudomonadati</taxon>
        <taxon>Pseudomonadota</taxon>
        <taxon>Betaproteobacteria</taxon>
        <taxon>Burkholderiales</taxon>
        <taxon>Oxalobacteraceae</taxon>
        <taxon>Telluria group</taxon>
        <taxon>Duganella</taxon>
    </lineage>
</organism>
<gene>
    <name evidence="1" type="ORF">GTP46_03815</name>
</gene>
<dbReference type="AlphaFoldDB" id="A0A6L8K5J3"/>
<comment type="caution">
    <text evidence="1">The sequence shown here is derived from an EMBL/GenBank/DDBJ whole genome shotgun (WGS) entry which is preliminary data.</text>
</comment>
<evidence type="ECO:0000313" key="1">
    <source>
        <dbReference type="EMBL" id="MYM21777.1"/>
    </source>
</evidence>
<evidence type="ECO:0000313" key="2">
    <source>
        <dbReference type="Proteomes" id="UP000479335"/>
    </source>
</evidence>
<name>A0A6L8K5J3_9BURK</name>
<dbReference type="RefSeq" id="WP_161005289.1">
    <property type="nucleotide sequence ID" value="NZ_WWCN01000002.1"/>
</dbReference>
<accession>A0A6L8K5J3</accession>
<dbReference type="GO" id="GO:0003723">
    <property type="term" value="F:RNA binding"/>
    <property type="evidence" value="ECO:0007669"/>
    <property type="project" value="InterPro"/>
</dbReference>
<reference evidence="1 2" key="1">
    <citation type="submission" date="2019-12" db="EMBL/GenBank/DDBJ databases">
        <title>Novel species isolated from a subtropical stream in China.</title>
        <authorList>
            <person name="Lu H."/>
        </authorList>
    </citation>
    <scope>NUCLEOTIDE SEQUENCE [LARGE SCALE GENOMIC DNA]</scope>
    <source>
        <strain evidence="1 2">FT135W</strain>
    </source>
</reference>
<dbReference type="EMBL" id="WWCN01000002">
    <property type="protein sequence ID" value="MYM21777.1"/>
    <property type="molecule type" value="Genomic_DNA"/>
</dbReference>
<protein>
    <submittedName>
        <fullName evidence="1">Type II toxin-antitoxin system HigB family toxin</fullName>
    </submittedName>
</protein>
<dbReference type="InterPro" id="IPR018669">
    <property type="entry name" value="Toxin_HigB"/>
</dbReference>
<dbReference type="Pfam" id="PF09907">
    <property type="entry name" value="HigB_toxin"/>
    <property type="match status" value="1"/>
</dbReference>
<sequence length="102" mass="12024">MNLIATHLIDQFCLRHPNARVSLARWMQVSSAFSFLSFQQLKKIFPHADYVAPFTIFNVGGNNYRVISSVKYGTNTLEIRWVFPHAEYDKWARQFRSRKTKL</sequence>
<proteinExistence type="predicted"/>
<dbReference type="Proteomes" id="UP000479335">
    <property type="component" value="Unassembled WGS sequence"/>
</dbReference>
<keyword evidence="2" id="KW-1185">Reference proteome</keyword>